<dbReference type="SUPFAM" id="SSF50621">
    <property type="entry name" value="Alanine racemase C-terminal domain-like"/>
    <property type="match status" value="1"/>
</dbReference>
<feature type="non-terminal residue" evidence="5">
    <location>
        <position position="1"/>
    </location>
</feature>
<evidence type="ECO:0000259" key="4">
    <source>
        <dbReference type="Pfam" id="PF02784"/>
    </source>
</evidence>
<evidence type="ECO:0000313" key="5">
    <source>
        <dbReference type="EMBL" id="NXL97200.1"/>
    </source>
</evidence>
<dbReference type="InterPro" id="IPR022657">
    <property type="entry name" value="De-COase2_CS"/>
</dbReference>
<feature type="compositionally biased region" description="Low complexity" evidence="3">
    <location>
        <begin position="347"/>
        <end position="357"/>
    </location>
</feature>
<feature type="region of interest" description="Disordered" evidence="3">
    <location>
        <begin position="326"/>
        <end position="360"/>
    </location>
</feature>
<evidence type="ECO:0000256" key="3">
    <source>
        <dbReference type="SAM" id="MobiDB-lite"/>
    </source>
</evidence>
<sequence>MNGYLSESDFLMVEEGFTTRDLLENLLGELCQESDQQAFFVADLGDVVKKHLRFLKALPRVKPYFPVKCNGSEGVIRLLAELGAGFACANKAEITRVQGIGVPADRIFYSSPCKQVAHIRYAARHGVQLMTFDNEVELSKVARSHPRARMLLGISADSSPSVHPSMTFGTTLESCRRLLEAAKEQAVEVVGISFHLGSRGLEPQAFAEAVAAAQLVFDMGTELGYQMHLLDIGGGFPGTEDTRARFEEIAAVVSSALDLYFPDGSGVEVVARPGRYYVTSAFTFAASIAALEEVPVEQPGSDGRWDSGTVGQAVCLIHPPSPLLARLPEEESGSRKSLVPCPERPSRSSSLRGPPGDRIADGLELPPLHVGDWLLFGDMGAYTVPASPQPGGCPQPRVTCAMSRVAWKAVQLFQGRPPQAEDERESLCTPLSCGWEMAETLCVPPVFAPTGII</sequence>
<dbReference type="AlphaFoldDB" id="A0A7L0X134"/>
<dbReference type="Proteomes" id="UP000537779">
    <property type="component" value="Unassembled WGS sequence"/>
</dbReference>
<dbReference type="EMBL" id="VXAW01000862">
    <property type="protein sequence ID" value="NXL97200.1"/>
    <property type="molecule type" value="Genomic_DNA"/>
</dbReference>
<dbReference type="PRINTS" id="PR01182">
    <property type="entry name" value="ORNDCRBXLASE"/>
</dbReference>
<gene>
    <name evidence="5" type="primary">Azin2</name>
    <name evidence="5" type="ORF">TYRSAV_R02292</name>
</gene>
<evidence type="ECO:0000256" key="1">
    <source>
        <dbReference type="ARBA" id="ARBA00022898"/>
    </source>
</evidence>
<evidence type="ECO:0000256" key="2">
    <source>
        <dbReference type="ARBA" id="ARBA00023115"/>
    </source>
</evidence>
<dbReference type="PROSITE" id="PS00879">
    <property type="entry name" value="ODR_DC_2_2"/>
    <property type="match status" value="1"/>
</dbReference>
<dbReference type="Gene3D" id="3.20.20.10">
    <property type="entry name" value="Alanine racemase"/>
    <property type="match status" value="1"/>
</dbReference>
<dbReference type="Gene3D" id="2.40.37.10">
    <property type="entry name" value="Lyase, Ornithine Decarboxylase, Chain A, domain 1"/>
    <property type="match status" value="1"/>
</dbReference>
<feature type="non-terminal residue" evidence="5">
    <location>
        <position position="453"/>
    </location>
</feature>
<dbReference type="InterPro" id="IPR022644">
    <property type="entry name" value="De-COase2_N"/>
</dbReference>
<dbReference type="SUPFAM" id="SSF51419">
    <property type="entry name" value="PLP-binding barrel"/>
    <property type="match status" value="1"/>
</dbReference>
<dbReference type="FunFam" id="3.20.20.10:FF:000006">
    <property type="entry name" value="Ornithine decarboxylase 1"/>
    <property type="match status" value="1"/>
</dbReference>
<dbReference type="InterPro" id="IPR000183">
    <property type="entry name" value="Orn/DAP/Arg_de-COase"/>
</dbReference>
<dbReference type="GO" id="GO:0016831">
    <property type="term" value="F:carboxy-lyase activity"/>
    <property type="evidence" value="ECO:0007669"/>
    <property type="project" value="UniProtKB-ARBA"/>
</dbReference>
<keyword evidence="1" id="KW-0663">Pyridoxal phosphate</keyword>
<keyword evidence="6" id="KW-1185">Reference proteome</keyword>
<dbReference type="CDD" id="cd00622">
    <property type="entry name" value="PLPDE_III_ODC"/>
    <property type="match status" value="1"/>
</dbReference>
<dbReference type="PANTHER" id="PTHR11482">
    <property type="entry name" value="ARGININE/DIAMINOPIMELATE/ORNITHINE DECARBOXYLASE"/>
    <property type="match status" value="1"/>
</dbReference>
<dbReference type="PRINTS" id="PR01179">
    <property type="entry name" value="ODADCRBXLASE"/>
</dbReference>
<dbReference type="Pfam" id="PF02784">
    <property type="entry name" value="Orn_Arg_deC_N"/>
    <property type="match status" value="1"/>
</dbReference>
<organism evidence="5 6">
    <name type="scientific">Tyrannus savana</name>
    <name type="common">Fork-tailed flycatcher</name>
    <name type="synonym">Muscivora tyrannus</name>
    <dbReference type="NCBI Taxonomy" id="137541"/>
    <lineage>
        <taxon>Eukaryota</taxon>
        <taxon>Metazoa</taxon>
        <taxon>Chordata</taxon>
        <taxon>Craniata</taxon>
        <taxon>Vertebrata</taxon>
        <taxon>Euteleostomi</taxon>
        <taxon>Archelosauria</taxon>
        <taxon>Archosauria</taxon>
        <taxon>Dinosauria</taxon>
        <taxon>Saurischia</taxon>
        <taxon>Theropoda</taxon>
        <taxon>Coelurosauria</taxon>
        <taxon>Aves</taxon>
        <taxon>Neognathae</taxon>
        <taxon>Neoaves</taxon>
        <taxon>Telluraves</taxon>
        <taxon>Australaves</taxon>
        <taxon>Passeriformes</taxon>
        <taxon>Tyrannidae</taxon>
        <taxon>Tyrannus</taxon>
    </lineage>
</organism>
<evidence type="ECO:0000313" key="6">
    <source>
        <dbReference type="Proteomes" id="UP000537779"/>
    </source>
</evidence>
<keyword evidence="2" id="KW-0620">Polyamine biosynthesis</keyword>
<dbReference type="GO" id="GO:0033387">
    <property type="term" value="P:putrescine biosynthetic process from arginine, via ornithine"/>
    <property type="evidence" value="ECO:0007669"/>
    <property type="project" value="TreeGrafter"/>
</dbReference>
<dbReference type="GO" id="GO:0005737">
    <property type="term" value="C:cytoplasm"/>
    <property type="evidence" value="ECO:0007669"/>
    <property type="project" value="TreeGrafter"/>
</dbReference>
<proteinExistence type="predicted"/>
<dbReference type="InterPro" id="IPR002433">
    <property type="entry name" value="Orn_de-COase"/>
</dbReference>
<protein>
    <submittedName>
        <fullName evidence="5">AZIN2 inhibitor</fullName>
    </submittedName>
</protein>
<name>A0A7L0X134_TYRSA</name>
<dbReference type="InterPro" id="IPR009006">
    <property type="entry name" value="Ala_racemase/Decarboxylase_C"/>
</dbReference>
<dbReference type="PROSITE" id="PS00878">
    <property type="entry name" value="ODR_DC_2_1"/>
    <property type="match status" value="1"/>
</dbReference>
<dbReference type="PANTHER" id="PTHR11482:SF4">
    <property type="entry name" value="ANTIZYME INHIBITOR 2"/>
    <property type="match status" value="1"/>
</dbReference>
<reference evidence="5 6" key="1">
    <citation type="submission" date="2019-09" db="EMBL/GenBank/DDBJ databases">
        <title>Bird 10,000 Genomes (B10K) Project - Family phase.</title>
        <authorList>
            <person name="Zhang G."/>
        </authorList>
    </citation>
    <scope>NUCLEOTIDE SEQUENCE [LARGE SCALE GENOMIC DNA]</scope>
    <source>
        <strain evidence="5">B10K-DU-001-37</strain>
        <tissue evidence="5">Muscle</tissue>
    </source>
</reference>
<dbReference type="InterPro" id="IPR029066">
    <property type="entry name" value="PLP-binding_barrel"/>
</dbReference>
<feature type="domain" description="Orn/DAP/Arg decarboxylase 2 N-terminal" evidence="4">
    <location>
        <begin position="44"/>
        <end position="278"/>
    </location>
</feature>
<accession>A0A7L0X134</accession>
<dbReference type="InterPro" id="IPR022653">
    <property type="entry name" value="De-COase2_pyr-phos_BS"/>
</dbReference>
<comment type="caution">
    <text evidence="5">The sequence shown here is derived from an EMBL/GenBank/DDBJ whole genome shotgun (WGS) entry which is preliminary data.</text>
</comment>